<reference evidence="1" key="1">
    <citation type="submission" date="2021-02" db="EMBL/GenBank/DDBJ databases">
        <authorList>
            <person name="Nowell W R."/>
        </authorList>
    </citation>
    <scope>NUCLEOTIDE SEQUENCE</scope>
</reference>
<name>A0A814ZVA1_9BILA</name>
<gene>
    <name evidence="1" type="ORF">RFH988_LOCUS26987</name>
</gene>
<evidence type="ECO:0000313" key="2">
    <source>
        <dbReference type="Proteomes" id="UP000663882"/>
    </source>
</evidence>
<organism evidence="1 2">
    <name type="scientific">Rotaria sordida</name>
    <dbReference type="NCBI Taxonomy" id="392033"/>
    <lineage>
        <taxon>Eukaryota</taxon>
        <taxon>Metazoa</taxon>
        <taxon>Spiralia</taxon>
        <taxon>Gnathifera</taxon>
        <taxon>Rotifera</taxon>
        <taxon>Eurotatoria</taxon>
        <taxon>Bdelloidea</taxon>
        <taxon>Philodinida</taxon>
        <taxon>Philodinidae</taxon>
        <taxon>Rotaria</taxon>
    </lineage>
</organism>
<comment type="caution">
    <text evidence="1">The sequence shown here is derived from an EMBL/GenBank/DDBJ whole genome shotgun (WGS) entry which is preliminary data.</text>
</comment>
<dbReference type="SUPFAM" id="SSF53098">
    <property type="entry name" value="Ribonuclease H-like"/>
    <property type="match status" value="1"/>
</dbReference>
<evidence type="ECO:0008006" key="3">
    <source>
        <dbReference type="Google" id="ProtNLM"/>
    </source>
</evidence>
<proteinExistence type="predicted"/>
<dbReference type="PANTHER" id="PTHR46880:SF5">
    <property type="entry name" value="DUF4371 DOMAIN-CONTAINING PROTEIN"/>
    <property type="match status" value="1"/>
</dbReference>
<dbReference type="InterPro" id="IPR012337">
    <property type="entry name" value="RNaseH-like_sf"/>
</dbReference>
<dbReference type="OrthoDB" id="10059122at2759"/>
<sequence length="507" mass="57610">MIIMGKDNIWCTNGLTTFSLDQIKRPKEESGVHKQAEEEELTVTGGKQPDWITTQKKILSKHEQAIENLMLSCIYLCQQGHPLNDIAPLSALLEKVGVMSLPADTTGVNYRNDTAALCFIQHIAACLHSELVEKIKKSLVIGWMMDETTSRSAEKSCIIYVRYMENFESKTSYYGLLELDGDGSANNIVKSLVHLWEQDGINPVNTCWIASDNASTFTGERDSIHEGVVAKLKQLFSIEYIESSPCMAHSFGLVGSQAAYISKAQHGQKPIRAPCIEKLESTIGEIHNYFGRSAGRQFKLKFWQVFMEIPELKFKRIFDIRWSSIRGCIKPIIDNVQPGSQALLTCLEETTLGIKSSNTDKQNAKKLLELILDDAFLFHLHMHHDLHESVLGPITKVMQHDHLSYFNLMDIIKEKRTILNHWKSESTSIMGLTLTDYIEATELGSFGGFKIKLGDRVMFFNDCPKHIQRLLQELYKRFKPSIVQEHLSMLFDVQHLIKNKNELDSIE</sequence>
<protein>
    <recommendedName>
        <fullName evidence="3">DUF4371 domain-containing protein</fullName>
    </recommendedName>
</protein>
<accession>A0A814ZVA1</accession>
<dbReference type="Proteomes" id="UP000663882">
    <property type="component" value="Unassembled WGS sequence"/>
</dbReference>
<dbReference type="EMBL" id="CAJNOO010002222">
    <property type="protein sequence ID" value="CAF1247283.1"/>
    <property type="molecule type" value="Genomic_DNA"/>
</dbReference>
<dbReference type="AlphaFoldDB" id="A0A814ZVA1"/>
<evidence type="ECO:0000313" key="1">
    <source>
        <dbReference type="EMBL" id="CAF1247283.1"/>
    </source>
</evidence>
<dbReference type="PANTHER" id="PTHR46880">
    <property type="entry name" value="RAS-ASSOCIATING DOMAIN-CONTAINING PROTEIN"/>
    <property type="match status" value="1"/>
</dbReference>